<feature type="region of interest" description="Disordered" evidence="1">
    <location>
        <begin position="1"/>
        <end position="57"/>
    </location>
</feature>
<reference evidence="2 3" key="1">
    <citation type="submission" date="2024-07" db="EMBL/GenBank/DDBJ databases">
        <title>Section-level genome sequencing and comparative genomics of Aspergillus sections Usti and Cavernicolus.</title>
        <authorList>
            <consortium name="Lawrence Berkeley National Laboratory"/>
            <person name="Nybo J.L."/>
            <person name="Vesth T.C."/>
            <person name="Theobald S."/>
            <person name="Frisvad J.C."/>
            <person name="Larsen T.O."/>
            <person name="Kjaerboelling I."/>
            <person name="Rothschild-Mancinelli K."/>
            <person name="Lyhne E.K."/>
            <person name="Kogle M.E."/>
            <person name="Barry K."/>
            <person name="Clum A."/>
            <person name="Na H."/>
            <person name="Ledsgaard L."/>
            <person name="Lin J."/>
            <person name="Lipzen A."/>
            <person name="Kuo A."/>
            <person name="Riley R."/>
            <person name="Mondo S."/>
            <person name="Labutti K."/>
            <person name="Haridas S."/>
            <person name="Pangalinan J."/>
            <person name="Salamov A.A."/>
            <person name="Simmons B.A."/>
            <person name="Magnuson J.K."/>
            <person name="Chen J."/>
            <person name="Drula E."/>
            <person name="Henrissat B."/>
            <person name="Wiebenga A."/>
            <person name="Lubbers R.J."/>
            <person name="Gomes A.C."/>
            <person name="Makela M.R."/>
            <person name="Stajich J."/>
            <person name="Grigoriev I.V."/>
            <person name="Mortensen U.H."/>
            <person name="De Vries R.P."/>
            <person name="Baker S.E."/>
            <person name="Andersen M.R."/>
        </authorList>
    </citation>
    <scope>NUCLEOTIDE SEQUENCE [LARGE SCALE GENOMIC DNA]</scope>
    <source>
        <strain evidence="2 3">CBS 588.65</strain>
    </source>
</reference>
<keyword evidence="3" id="KW-1185">Reference proteome</keyword>
<accession>A0ABR4I1V8</accession>
<protein>
    <submittedName>
        <fullName evidence="2">Uncharacterized protein</fullName>
    </submittedName>
</protein>
<sequence length="155" mass="15771">MSETPSSSLPPASQPPPPSSAEPPQSSSEATVVPKLEPDTSDASVLDAADMANNNTTSANAEAGAATAGAGDAAAAIGNPVQPTVVSVDAAASSKKETSLREFLGKMDEYAPIVCFSFSLFRVPQLLHPLSCLSLLHPTPSPTTDTKPSLTNHST</sequence>
<evidence type="ECO:0000256" key="1">
    <source>
        <dbReference type="SAM" id="MobiDB-lite"/>
    </source>
</evidence>
<organism evidence="2 3">
    <name type="scientific">Aspergillus granulosus</name>
    <dbReference type="NCBI Taxonomy" id="176169"/>
    <lineage>
        <taxon>Eukaryota</taxon>
        <taxon>Fungi</taxon>
        <taxon>Dikarya</taxon>
        <taxon>Ascomycota</taxon>
        <taxon>Pezizomycotina</taxon>
        <taxon>Eurotiomycetes</taxon>
        <taxon>Eurotiomycetidae</taxon>
        <taxon>Eurotiales</taxon>
        <taxon>Aspergillaceae</taxon>
        <taxon>Aspergillus</taxon>
        <taxon>Aspergillus subgen. Nidulantes</taxon>
    </lineage>
</organism>
<evidence type="ECO:0000313" key="2">
    <source>
        <dbReference type="EMBL" id="KAL2821685.1"/>
    </source>
</evidence>
<feature type="compositionally biased region" description="Low complexity" evidence="1">
    <location>
        <begin position="47"/>
        <end position="57"/>
    </location>
</feature>
<dbReference type="EMBL" id="JBFXLT010000004">
    <property type="protein sequence ID" value="KAL2821685.1"/>
    <property type="molecule type" value="Genomic_DNA"/>
</dbReference>
<feature type="compositionally biased region" description="Low complexity" evidence="1">
    <location>
        <begin position="1"/>
        <end position="11"/>
    </location>
</feature>
<comment type="caution">
    <text evidence="2">The sequence shown here is derived from an EMBL/GenBank/DDBJ whole genome shotgun (WGS) entry which is preliminary data.</text>
</comment>
<dbReference type="Proteomes" id="UP001610334">
    <property type="component" value="Unassembled WGS sequence"/>
</dbReference>
<name>A0ABR4I1V8_9EURO</name>
<gene>
    <name evidence="2" type="ORF">BJX63DRAFT_378912</name>
</gene>
<evidence type="ECO:0000313" key="3">
    <source>
        <dbReference type="Proteomes" id="UP001610334"/>
    </source>
</evidence>
<proteinExistence type="predicted"/>
<feature type="compositionally biased region" description="Pro residues" evidence="1">
    <location>
        <begin position="12"/>
        <end position="21"/>
    </location>
</feature>